<evidence type="ECO:0000313" key="4">
    <source>
        <dbReference type="Proteomes" id="UP001054837"/>
    </source>
</evidence>
<comment type="caution">
    <text evidence="3">The sequence shown here is derived from an EMBL/GenBank/DDBJ whole genome shotgun (WGS) entry which is preliminary data.</text>
</comment>
<keyword evidence="2" id="KW-0812">Transmembrane</keyword>
<feature type="compositionally biased region" description="Polar residues" evidence="1">
    <location>
        <begin position="1"/>
        <end position="13"/>
    </location>
</feature>
<evidence type="ECO:0008006" key="5">
    <source>
        <dbReference type="Google" id="ProtNLM"/>
    </source>
</evidence>
<keyword evidence="2" id="KW-1133">Transmembrane helix</keyword>
<keyword evidence="4" id="KW-1185">Reference proteome</keyword>
<dbReference type="EMBL" id="BPLQ01005058">
    <property type="protein sequence ID" value="GIY12496.1"/>
    <property type="molecule type" value="Genomic_DNA"/>
</dbReference>
<feature type="compositionally biased region" description="Pro residues" evidence="1">
    <location>
        <begin position="19"/>
        <end position="28"/>
    </location>
</feature>
<organism evidence="3 4">
    <name type="scientific">Caerostris darwini</name>
    <dbReference type="NCBI Taxonomy" id="1538125"/>
    <lineage>
        <taxon>Eukaryota</taxon>
        <taxon>Metazoa</taxon>
        <taxon>Ecdysozoa</taxon>
        <taxon>Arthropoda</taxon>
        <taxon>Chelicerata</taxon>
        <taxon>Arachnida</taxon>
        <taxon>Araneae</taxon>
        <taxon>Araneomorphae</taxon>
        <taxon>Entelegynae</taxon>
        <taxon>Araneoidea</taxon>
        <taxon>Araneidae</taxon>
        <taxon>Caerostris</taxon>
    </lineage>
</organism>
<feature type="region of interest" description="Disordered" evidence="1">
    <location>
        <begin position="1"/>
        <end position="30"/>
    </location>
</feature>
<proteinExistence type="predicted"/>
<feature type="transmembrane region" description="Helical" evidence="2">
    <location>
        <begin position="95"/>
        <end position="118"/>
    </location>
</feature>
<evidence type="ECO:0000256" key="1">
    <source>
        <dbReference type="SAM" id="MobiDB-lite"/>
    </source>
</evidence>
<feature type="region of interest" description="Disordered" evidence="1">
    <location>
        <begin position="47"/>
        <end position="71"/>
    </location>
</feature>
<feature type="compositionally biased region" description="Basic and acidic residues" evidence="1">
    <location>
        <begin position="47"/>
        <end position="57"/>
    </location>
</feature>
<reference evidence="3 4" key="1">
    <citation type="submission" date="2021-06" db="EMBL/GenBank/DDBJ databases">
        <title>Caerostris darwini draft genome.</title>
        <authorList>
            <person name="Kono N."/>
            <person name="Arakawa K."/>
        </authorList>
    </citation>
    <scope>NUCLEOTIDE SEQUENCE [LARGE SCALE GENOMIC DNA]</scope>
</reference>
<dbReference type="AlphaFoldDB" id="A0AAV4QUD6"/>
<dbReference type="Proteomes" id="UP001054837">
    <property type="component" value="Unassembled WGS sequence"/>
</dbReference>
<keyword evidence="2" id="KW-0472">Membrane</keyword>
<name>A0AAV4QUD6_9ARAC</name>
<evidence type="ECO:0000256" key="2">
    <source>
        <dbReference type="SAM" id="Phobius"/>
    </source>
</evidence>
<evidence type="ECO:0000313" key="3">
    <source>
        <dbReference type="EMBL" id="GIY12496.1"/>
    </source>
</evidence>
<gene>
    <name evidence="3" type="ORF">CDAR_189491</name>
</gene>
<protein>
    <recommendedName>
        <fullName evidence="5">Transmembrane protein</fullName>
    </recommendedName>
</protein>
<accession>A0AAV4QUD6</accession>
<sequence length="119" mass="13214">MFTIAISGNSPRQEITFHPPVPFSPPLPQGHGTKSTLNFDRLVCRNEENPRGKQRGVEKKKRITPTPPPCEYRKEVEERRVNSQGKGIHSGSLSWAYLPVSSLVCFLFSFCLGVGGSIC</sequence>